<feature type="domain" description="Major facilitator superfamily (MFS) profile" evidence="9">
    <location>
        <begin position="42"/>
        <end position="530"/>
    </location>
</feature>
<dbReference type="PANTHER" id="PTHR42718">
    <property type="entry name" value="MAJOR FACILITATOR SUPERFAMILY MULTIDRUG TRANSPORTER MFSC"/>
    <property type="match status" value="1"/>
</dbReference>
<comment type="caution">
    <text evidence="10">The sequence shown here is derived from an EMBL/GenBank/DDBJ whole genome shotgun (WGS) entry which is preliminary data.</text>
</comment>
<keyword evidence="4" id="KW-1003">Cell membrane</keyword>
<dbReference type="InterPro" id="IPR011701">
    <property type="entry name" value="MFS"/>
</dbReference>
<dbReference type="InterPro" id="IPR020846">
    <property type="entry name" value="MFS_dom"/>
</dbReference>
<feature type="transmembrane region" description="Helical" evidence="8">
    <location>
        <begin position="228"/>
        <end position="248"/>
    </location>
</feature>
<dbReference type="SUPFAM" id="SSF103473">
    <property type="entry name" value="MFS general substrate transporter"/>
    <property type="match status" value="1"/>
</dbReference>
<dbReference type="Proteomes" id="UP000463138">
    <property type="component" value="Unassembled WGS sequence"/>
</dbReference>
<dbReference type="AlphaFoldDB" id="A0A7V7GYD4"/>
<feature type="transmembrane region" description="Helical" evidence="8">
    <location>
        <begin position="133"/>
        <end position="155"/>
    </location>
</feature>
<dbReference type="PROSITE" id="PS50850">
    <property type="entry name" value="MFS"/>
    <property type="match status" value="1"/>
</dbReference>
<keyword evidence="7 8" id="KW-0472">Membrane</keyword>
<feature type="transmembrane region" description="Helical" evidence="8">
    <location>
        <begin position="40"/>
        <end position="60"/>
    </location>
</feature>
<feature type="transmembrane region" description="Helical" evidence="8">
    <location>
        <begin position="363"/>
        <end position="384"/>
    </location>
</feature>
<keyword evidence="5 8" id="KW-0812">Transmembrane</keyword>
<evidence type="ECO:0000256" key="1">
    <source>
        <dbReference type="ARBA" id="ARBA00004651"/>
    </source>
</evidence>
<evidence type="ECO:0000256" key="8">
    <source>
        <dbReference type="SAM" id="Phobius"/>
    </source>
</evidence>
<dbReference type="CDD" id="cd17503">
    <property type="entry name" value="MFS_LmrB_MDR_like"/>
    <property type="match status" value="1"/>
</dbReference>
<accession>A0A7V7GYD4</accession>
<dbReference type="NCBIfam" id="TIGR00711">
    <property type="entry name" value="efflux_EmrB"/>
    <property type="match status" value="1"/>
</dbReference>
<dbReference type="FunFam" id="1.20.1720.10:FF:000016">
    <property type="entry name" value="EmrB/QacA family drug resistance transporter"/>
    <property type="match status" value="1"/>
</dbReference>
<reference evidence="10 11" key="1">
    <citation type="submission" date="2018-07" db="EMBL/GenBank/DDBJ databases">
        <title>Pseudomonas laoshanensis sp. nov., isolated from soil.</title>
        <authorList>
            <person name="Sun J."/>
            <person name="Yu L."/>
            <person name="Wang M."/>
            <person name="Zhang C."/>
        </authorList>
    </citation>
    <scope>NUCLEOTIDE SEQUENCE [LARGE SCALE GENOMIC DNA]</scope>
    <source>
        <strain evidence="10 11">Y22</strain>
    </source>
</reference>
<feature type="transmembrane region" description="Helical" evidence="8">
    <location>
        <begin position="167"/>
        <end position="184"/>
    </location>
</feature>
<evidence type="ECO:0000313" key="11">
    <source>
        <dbReference type="Proteomes" id="UP000463138"/>
    </source>
</evidence>
<feature type="transmembrane region" description="Helical" evidence="8">
    <location>
        <begin position="337"/>
        <end position="356"/>
    </location>
</feature>
<evidence type="ECO:0000256" key="3">
    <source>
        <dbReference type="ARBA" id="ARBA00022448"/>
    </source>
</evidence>
<dbReference type="InterPro" id="IPR036259">
    <property type="entry name" value="MFS_trans_sf"/>
</dbReference>
<sequence>MTSTPSAPSCGRACRLTSRSICVAEGVAEQIIPPPSRRDWIALLSAILGAFMAILDIQIINSSLKDIQGALSATVEEGSWISTAYLVAEIIIIPLAAWLAVVMSPRRFAVTMSSLFVIASLLCSIAWSLESMIIFRVFQGLAGGALIPFAFMLILTKLPARDRPKGMAMFAITAVFAPSIGPTIGGWLTENYGWEYIFYINVVPGLLMISGLLYGLEKSAPRWELLKQGDYAGIVTMALGLGCLQVFLEEGHREDWLESRWMVVLAVIAFVSLVSFVILQLSRDNPLINLRLFKDRNFLFGSLANIGLGVGLYGTVFVLPVYLAQIQQYNALQIGQVIMWMGVPQLLIIPLVPILMRYVDARFICATGFFLFAFASFFSGSLSLDFAGDQFIGIQIFRALGQPMVLVPMSILATAMIPPSQAGSASSLYNILRNLGGAVGIAALATILDSRAKHYFDFLREHIVPGNPAVEERLGILTEQLGDPQAALMMLNNQVHQQAQIMAYNDAFHLIGILLACSMIFILLVRPLPKNPPAAP</sequence>
<evidence type="ECO:0000256" key="4">
    <source>
        <dbReference type="ARBA" id="ARBA00022475"/>
    </source>
</evidence>
<evidence type="ECO:0000259" key="9">
    <source>
        <dbReference type="PROSITE" id="PS50850"/>
    </source>
</evidence>
<protein>
    <submittedName>
        <fullName evidence="10">MFS transporter</fullName>
    </submittedName>
</protein>
<dbReference type="PANTHER" id="PTHR42718:SF9">
    <property type="entry name" value="MAJOR FACILITATOR SUPERFAMILY MULTIDRUG TRANSPORTER MFSC"/>
    <property type="match status" value="1"/>
</dbReference>
<organism evidence="10 11">
    <name type="scientific">Halopseudomonas laoshanensis</name>
    <dbReference type="NCBI Taxonomy" id="2268758"/>
    <lineage>
        <taxon>Bacteria</taxon>
        <taxon>Pseudomonadati</taxon>
        <taxon>Pseudomonadota</taxon>
        <taxon>Gammaproteobacteria</taxon>
        <taxon>Pseudomonadales</taxon>
        <taxon>Pseudomonadaceae</taxon>
        <taxon>Halopseudomonas</taxon>
    </lineage>
</organism>
<dbReference type="OrthoDB" id="9812221at2"/>
<name>A0A7V7GYD4_9GAMM</name>
<dbReference type="Gene3D" id="1.20.1720.10">
    <property type="entry name" value="Multidrug resistance protein D"/>
    <property type="match status" value="1"/>
</dbReference>
<keyword evidence="11" id="KW-1185">Reference proteome</keyword>
<evidence type="ECO:0000256" key="7">
    <source>
        <dbReference type="ARBA" id="ARBA00023136"/>
    </source>
</evidence>
<feature type="transmembrane region" description="Helical" evidence="8">
    <location>
        <begin position="428"/>
        <end position="448"/>
    </location>
</feature>
<feature type="transmembrane region" description="Helical" evidence="8">
    <location>
        <begin position="80"/>
        <end position="101"/>
    </location>
</feature>
<feature type="transmembrane region" description="Helical" evidence="8">
    <location>
        <begin position="299"/>
        <end position="325"/>
    </location>
</feature>
<proteinExistence type="inferred from homology"/>
<keyword evidence="3" id="KW-0813">Transport</keyword>
<feature type="transmembrane region" description="Helical" evidence="8">
    <location>
        <begin position="196"/>
        <end position="216"/>
    </location>
</feature>
<dbReference type="Gene3D" id="1.20.1250.20">
    <property type="entry name" value="MFS general substrate transporter like domains"/>
    <property type="match status" value="1"/>
</dbReference>
<keyword evidence="6 8" id="KW-1133">Transmembrane helix</keyword>
<evidence type="ECO:0000313" key="10">
    <source>
        <dbReference type="EMBL" id="KAA0696436.1"/>
    </source>
</evidence>
<gene>
    <name evidence="10" type="ORF">DT594_03585</name>
</gene>
<dbReference type="Pfam" id="PF07690">
    <property type="entry name" value="MFS_1"/>
    <property type="match status" value="1"/>
</dbReference>
<evidence type="ECO:0000256" key="5">
    <source>
        <dbReference type="ARBA" id="ARBA00022692"/>
    </source>
</evidence>
<feature type="transmembrane region" description="Helical" evidence="8">
    <location>
        <begin position="507"/>
        <end position="525"/>
    </location>
</feature>
<feature type="transmembrane region" description="Helical" evidence="8">
    <location>
        <begin position="260"/>
        <end position="279"/>
    </location>
</feature>
<evidence type="ECO:0000256" key="6">
    <source>
        <dbReference type="ARBA" id="ARBA00022989"/>
    </source>
</evidence>
<feature type="transmembrane region" description="Helical" evidence="8">
    <location>
        <begin position="108"/>
        <end position="127"/>
    </location>
</feature>
<dbReference type="GO" id="GO:0022857">
    <property type="term" value="F:transmembrane transporter activity"/>
    <property type="evidence" value="ECO:0007669"/>
    <property type="project" value="InterPro"/>
</dbReference>
<evidence type="ECO:0000256" key="2">
    <source>
        <dbReference type="ARBA" id="ARBA00008537"/>
    </source>
</evidence>
<dbReference type="InterPro" id="IPR004638">
    <property type="entry name" value="EmrB-like"/>
</dbReference>
<comment type="subcellular location">
    <subcellularLocation>
        <location evidence="1">Cell membrane</location>
        <topology evidence="1">Multi-pass membrane protein</topology>
    </subcellularLocation>
</comment>
<dbReference type="EMBL" id="QOVF01000001">
    <property type="protein sequence ID" value="KAA0696436.1"/>
    <property type="molecule type" value="Genomic_DNA"/>
</dbReference>
<comment type="similarity">
    <text evidence="2">Belongs to the major facilitator superfamily. EmrB family.</text>
</comment>
<dbReference type="GO" id="GO:0005886">
    <property type="term" value="C:plasma membrane"/>
    <property type="evidence" value="ECO:0007669"/>
    <property type="project" value="UniProtKB-SubCell"/>
</dbReference>